<evidence type="ECO:0000259" key="1">
    <source>
        <dbReference type="Pfam" id="PF01863"/>
    </source>
</evidence>
<evidence type="ECO:0000313" key="2">
    <source>
        <dbReference type="EMBL" id="CAA9891202.1"/>
    </source>
</evidence>
<gene>
    <name evidence="2" type="ORF">METHB2_370008</name>
</gene>
<dbReference type="InterPro" id="IPR053136">
    <property type="entry name" value="UTP_pyrophosphatase-like"/>
</dbReference>
<reference evidence="2 3" key="1">
    <citation type="submission" date="2020-02" db="EMBL/GenBank/DDBJ databases">
        <authorList>
            <person name="Hogendoorn C."/>
        </authorList>
    </citation>
    <scope>NUCLEOTIDE SEQUENCE [LARGE SCALE GENOMIC DNA]</scope>
    <source>
        <strain evidence="2">METHB21</strain>
    </source>
</reference>
<dbReference type="Proteomes" id="UP000494216">
    <property type="component" value="Unassembled WGS sequence"/>
</dbReference>
<name>A0A8S0XSZ2_9GAMM</name>
<keyword evidence="3" id="KW-1185">Reference proteome</keyword>
<dbReference type="PANTHER" id="PTHR30399:SF1">
    <property type="entry name" value="UTP PYROPHOSPHATASE"/>
    <property type="match status" value="1"/>
</dbReference>
<dbReference type="AlphaFoldDB" id="A0A8S0XSZ2"/>
<sequence>MSDSDFPFSYHVRRSQRALRMRIVVTQAKVEVVAPTQVSEQRIHQFVQSKQEWIVLTLAKIADSRQHYKNSAPAFYGHGAEIPYQGEMVKLIVRPTRLKRIKIEFSREFIAYIPEALLAGEYSDELKEALIKWMKKNSKLHVEQLVHRHAAKRQLFPRTIIMKTQRSRWGSCGIHNDIHINWLLMLAPLEVMEYVVVHELCHIQIKNHSSYFWALVAEHLPDYQQQRHWLRKHGHRIMMGL</sequence>
<dbReference type="EMBL" id="CADCXN010000066">
    <property type="protein sequence ID" value="CAA9891202.1"/>
    <property type="molecule type" value="Genomic_DNA"/>
</dbReference>
<dbReference type="Pfam" id="PF01863">
    <property type="entry name" value="YgjP-like"/>
    <property type="match status" value="1"/>
</dbReference>
<evidence type="ECO:0000313" key="3">
    <source>
        <dbReference type="Proteomes" id="UP000494216"/>
    </source>
</evidence>
<dbReference type="Gene3D" id="3.30.2010.10">
    <property type="entry name" value="Metalloproteases ('zincins'), catalytic domain"/>
    <property type="match status" value="1"/>
</dbReference>
<comment type="caution">
    <text evidence="2">The sequence shown here is derived from an EMBL/GenBank/DDBJ whole genome shotgun (WGS) entry which is preliminary data.</text>
</comment>
<dbReference type="PANTHER" id="PTHR30399">
    <property type="entry name" value="UNCHARACTERIZED PROTEIN YGJP"/>
    <property type="match status" value="1"/>
</dbReference>
<dbReference type="CDD" id="cd07344">
    <property type="entry name" value="M48_yhfN_like"/>
    <property type="match status" value="1"/>
</dbReference>
<feature type="domain" description="YgjP-like metallopeptidase" evidence="1">
    <location>
        <begin position="20"/>
        <end position="233"/>
    </location>
</feature>
<dbReference type="RefSeq" id="WP_174626086.1">
    <property type="nucleotide sequence ID" value="NZ_CADCXN010000066.1"/>
</dbReference>
<dbReference type="InterPro" id="IPR002725">
    <property type="entry name" value="YgjP-like_metallopeptidase"/>
</dbReference>
<proteinExistence type="predicted"/>
<accession>A0A8S0XSZ2</accession>
<protein>
    <recommendedName>
        <fullName evidence="1">YgjP-like metallopeptidase domain-containing protein</fullName>
    </recommendedName>
</protein>
<organism evidence="2 3">
    <name type="scientific">Candidatus Methylobacter favarea</name>
    <dbReference type="NCBI Taxonomy" id="2707345"/>
    <lineage>
        <taxon>Bacteria</taxon>
        <taxon>Pseudomonadati</taxon>
        <taxon>Pseudomonadota</taxon>
        <taxon>Gammaproteobacteria</taxon>
        <taxon>Methylococcales</taxon>
        <taxon>Methylococcaceae</taxon>
        <taxon>Methylobacter</taxon>
    </lineage>
</organism>